<name>A0AAW0J064_QUESU</name>
<protein>
    <submittedName>
        <fullName evidence="1">Uncharacterized protein</fullName>
    </submittedName>
</protein>
<proteinExistence type="predicted"/>
<accession>A0AAW0J064</accession>
<dbReference type="InterPro" id="IPR036430">
    <property type="entry name" value="RNase_T2-like_sf"/>
</dbReference>
<keyword evidence="2" id="KW-1185">Reference proteome</keyword>
<dbReference type="GO" id="GO:0033897">
    <property type="term" value="F:ribonuclease T2 activity"/>
    <property type="evidence" value="ECO:0007669"/>
    <property type="project" value="InterPro"/>
</dbReference>
<gene>
    <name evidence="1" type="ORF">CFP56_039479</name>
</gene>
<dbReference type="Proteomes" id="UP000237347">
    <property type="component" value="Unassembled WGS sequence"/>
</dbReference>
<organism evidence="1 2">
    <name type="scientific">Quercus suber</name>
    <name type="common">Cork oak</name>
    <dbReference type="NCBI Taxonomy" id="58331"/>
    <lineage>
        <taxon>Eukaryota</taxon>
        <taxon>Viridiplantae</taxon>
        <taxon>Streptophyta</taxon>
        <taxon>Embryophyta</taxon>
        <taxon>Tracheophyta</taxon>
        <taxon>Spermatophyta</taxon>
        <taxon>Magnoliopsida</taxon>
        <taxon>eudicotyledons</taxon>
        <taxon>Gunneridae</taxon>
        <taxon>Pentapetalae</taxon>
        <taxon>rosids</taxon>
        <taxon>fabids</taxon>
        <taxon>Fagales</taxon>
        <taxon>Fagaceae</taxon>
        <taxon>Quercus</taxon>
    </lineage>
</organism>
<dbReference type="GO" id="GO:0003723">
    <property type="term" value="F:RNA binding"/>
    <property type="evidence" value="ECO:0007669"/>
    <property type="project" value="InterPro"/>
</dbReference>
<dbReference type="SUPFAM" id="SSF55895">
    <property type="entry name" value="Ribonuclease Rh-like"/>
    <property type="match status" value="1"/>
</dbReference>
<dbReference type="AlphaFoldDB" id="A0AAW0J064"/>
<comment type="caution">
    <text evidence="1">The sequence shown here is derived from an EMBL/GenBank/DDBJ whole genome shotgun (WGS) entry which is preliminary data.</text>
</comment>
<sequence>MKLSPYVQKQIPPLTHTHRDESLKPNCAFFIKLLLVQCLAIGCVSQSFDFFYLNFFLDFTTLNLYCSGLDNTVTQNNLSSISDAIKGATRYDPRIECNVVASDNSQLCQIYLCRHLWVTTHQMSYATKRGKCIQQ</sequence>
<dbReference type="EMBL" id="PKMF04000761">
    <property type="protein sequence ID" value="KAK7819868.1"/>
    <property type="molecule type" value="Genomic_DNA"/>
</dbReference>
<evidence type="ECO:0000313" key="2">
    <source>
        <dbReference type="Proteomes" id="UP000237347"/>
    </source>
</evidence>
<reference evidence="1 2" key="1">
    <citation type="journal article" date="2018" name="Sci. Data">
        <title>The draft genome sequence of cork oak.</title>
        <authorList>
            <person name="Ramos A.M."/>
            <person name="Usie A."/>
            <person name="Barbosa P."/>
            <person name="Barros P.M."/>
            <person name="Capote T."/>
            <person name="Chaves I."/>
            <person name="Simoes F."/>
            <person name="Abreu I."/>
            <person name="Carrasquinho I."/>
            <person name="Faro C."/>
            <person name="Guimaraes J.B."/>
            <person name="Mendonca D."/>
            <person name="Nobrega F."/>
            <person name="Rodrigues L."/>
            <person name="Saibo N.J.M."/>
            <person name="Varela M.C."/>
            <person name="Egas C."/>
            <person name="Matos J."/>
            <person name="Miguel C.M."/>
            <person name="Oliveira M.M."/>
            <person name="Ricardo C.P."/>
            <person name="Goncalves S."/>
        </authorList>
    </citation>
    <scope>NUCLEOTIDE SEQUENCE [LARGE SCALE GENOMIC DNA]</scope>
    <source>
        <strain evidence="2">cv. HL8</strain>
    </source>
</reference>
<evidence type="ECO:0000313" key="1">
    <source>
        <dbReference type="EMBL" id="KAK7819868.1"/>
    </source>
</evidence>